<protein>
    <recommendedName>
        <fullName evidence="9">Magnesium transporter MgtE</fullName>
    </recommendedName>
</protein>
<keyword evidence="4 9" id="KW-0812">Transmembrane</keyword>
<dbReference type="Gene3D" id="1.10.357.20">
    <property type="entry name" value="SLC41 divalent cation transporters, integral membrane domain"/>
    <property type="match status" value="1"/>
</dbReference>
<dbReference type="InterPro" id="IPR038076">
    <property type="entry name" value="MgtE_N_sf"/>
</dbReference>
<dbReference type="eggNOG" id="COG2239">
    <property type="taxonomic scope" value="Bacteria"/>
</dbReference>
<comment type="caution">
    <text evidence="9">Lacks conserved residue(s) required for the propagation of feature annotation.</text>
</comment>
<accession>A0A0D2JKS2</accession>
<keyword evidence="8" id="KW-0129">CBS domain</keyword>
<dbReference type="GO" id="GO:0046872">
    <property type="term" value="F:metal ion binding"/>
    <property type="evidence" value="ECO:0007669"/>
    <property type="project" value="UniProtKB-KW"/>
</dbReference>
<dbReference type="Gene3D" id="1.25.60.10">
    <property type="entry name" value="MgtE N-terminal domain-like"/>
    <property type="match status" value="1"/>
</dbReference>
<dbReference type="InterPro" id="IPR046342">
    <property type="entry name" value="CBS_dom_sf"/>
</dbReference>
<dbReference type="Pfam" id="PF01769">
    <property type="entry name" value="MgtE"/>
    <property type="match status" value="1"/>
</dbReference>
<dbReference type="CDD" id="cd04606">
    <property type="entry name" value="CBS_pair_Mg_transporter"/>
    <property type="match status" value="1"/>
</dbReference>
<dbReference type="AlphaFoldDB" id="A0A0D2JKS2"/>
<dbReference type="NCBIfam" id="TIGR00400">
    <property type="entry name" value="mgtE"/>
    <property type="match status" value="1"/>
</dbReference>
<evidence type="ECO:0000256" key="5">
    <source>
        <dbReference type="ARBA" id="ARBA00022842"/>
    </source>
</evidence>
<evidence type="ECO:0000259" key="10">
    <source>
        <dbReference type="PROSITE" id="PS51371"/>
    </source>
</evidence>
<dbReference type="SUPFAM" id="SSF158791">
    <property type="entry name" value="MgtE N-terminal domain-like"/>
    <property type="match status" value="1"/>
</dbReference>
<comment type="caution">
    <text evidence="11">The sequence shown here is derived from an EMBL/GenBank/DDBJ whole genome shotgun (WGS) entry which is preliminary data.</text>
</comment>
<keyword evidence="6 9" id="KW-1133">Transmembrane helix</keyword>
<keyword evidence="9" id="KW-0479">Metal-binding</keyword>
<keyword evidence="7 9" id="KW-0472">Membrane</keyword>
<dbReference type="InterPro" id="IPR036739">
    <property type="entry name" value="SLC41_membr_dom_sf"/>
</dbReference>
<dbReference type="InterPro" id="IPR006667">
    <property type="entry name" value="SLC41_membr_dom"/>
</dbReference>
<feature type="domain" description="CBS" evidence="10">
    <location>
        <begin position="205"/>
        <end position="261"/>
    </location>
</feature>
<dbReference type="SUPFAM" id="SSF161093">
    <property type="entry name" value="MgtE membrane domain-like"/>
    <property type="match status" value="1"/>
</dbReference>
<dbReference type="InterPro" id="IPR006668">
    <property type="entry name" value="Mg_transptr_MgtE_intracell_dom"/>
</dbReference>
<feature type="transmembrane region" description="Helical" evidence="9">
    <location>
        <begin position="362"/>
        <end position="383"/>
    </location>
</feature>
<keyword evidence="12" id="KW-1185">Reference proteome</keyword>
<gene>
    <name evidence="11" type="ORF">J120_04645</name>
</gene>
<organism evidence="11 12">
    <name type="scientific">candidate division TM6 bacterium JCVI TM6SC1</name>
    <dbReference type="NCBI Taxonomy" id="1306947"/>
    <lineage>
        <taxon>Bacteria</taxon>
        <taxon>Candidatus Babelota</taxon>
        <taxon>Vermiphilus</taxon>
    </lineage>
</organism>
<dbReference type="PANTHER" id="PTHR41394:SF5">
    <property type="entry name" value="SLC41A_MGTE INTEGRAL MEMBRANE DOMAIN-CONTAINING PROTEIN"/>
    <property type="match status" value="1"/>
</dbReference>
<keyword evidence="9" id="KW-1003">Cell membrane</keyword>
<comment type="subcellular location">
    <subcellularLocation>
        <location evidence="9">Cell membrane</location>
        <topology evidence="9">Multi-pass membrane protein</topology>
    </subcellularLocation>
    <subcellularLocation>
        <location evidence="1">Membrane</location>
        <topology evidence="1">Multi-pass membrane protein</topology>
    </subcellularLocation>
</comment>
<evidence type="ECO:0000313" key="12">
    <source>
        <dbReference type="Proteomes" id="UP000032214"/>
    </source>
</evidence>
<dbReference type="InterPro" id="IPR000644">
    <property type="entry name" value="CBS_dom"/>
</dbReference>
<dbReference type="GO" id="GO:0005886">
    <property type="term" value="C:plasma membrane"/>
    <property type="evidence" value="ECO:0007669"/>
    <property type="project" value="UniProtKB-SubCell"/>
</dbReference>
<evidence type="ECO:0000256" key="6">
    <source>
        <dbReference type="ARBA" id="ARBA00022989"/>
    </source>
</evidence>
<dbReference type="PROSITE" id="PS51371">
    <property type="entry name" value="CBS"/>
    <property type="match status" value="2"/>
</dbReference>
<dbReference type="Pfam" id="PF00571">
    <property type="entry name" value="CBS"/>
    <property type="match status" value="2"/>
</dbReference>
<dbReference type="Proteomes" id="UP000032214">
    <property type="component" value="Unassembled WGS sequence"/>
</dbReference>
<keyword evidence="5 9" id="KW-0460">Magnesium</keyword>
<comment type="function">
    <text evidence="9">Acts as a magnesium transporter.</text>
</comment>
<evidence type="ECO:0000256" key="4">
    <source>
        <dbReference type="ARBA" id="ARBA00022692"/>
    </source>
</evidence>
<evidence type="ECO:0000313" key="11">
    <source>
        <dbReference type="EMBL" id="KIX84993.1"/>
    </source>
</evidence>
<dbReference type="Gene3D" id="3.10.580.10">
    <property type="entry name" value="CBS-domain"/>
    <property type="match status" value="1"/>
</dbReference>
<proteinExistence type="inferred from homology"/>
<reference evidence="11 12" key="1">
    <citation type="journal article" date="2013" name="Proc. Natl. Acad. Sci. U.S.A.">
        <title>Candidate phylum TM6 genome recovered from a hospital sink biofilm provides genomic insights into this uncultivated phylum.</title>
        <authorList>
            <person name="McLean J.S."/>
            <person name="Lombardo M.J."/>
            <person name="Badger J.H."/>
            <person name="Edlund A."/>
            <person name="Novotny M."/>
            <person name="Yee-Greenbaum J."/>
            <person name="Vyahhi N."/>
            <person name="Hall A.P."/>
            <person name="Yang Y."/>
            <person name="Dupont C.L."/>
            <person name="Ziegler M.G."/>
            <person name="Chitsaz H."/>
            <person name="Allen A.E."/>
            <person name="Yooseph S."/>
            <person name="Tesler G."/>
            <person name="Pevzner P.A."/>
            <person name="Friedman R.M."/>
            <person name="Nealson K.H."/>
            <person name="Venter J.C."/>
            <person name="Lasken R.S."/>
        </authorList>
    </citation>
    <scope>NUCLEOTIDE SEQUENCE [LARGE SCALE GENOMIC DNA]</scope>
    <source>
        <strain evidence="11 12">TM6SC1</strain>
    </source>
</reference>
<dbReference type="InterPro" id="IPR006669">
    <property type="entry name" value="MgtE_transporter"/>
</dbReference>
<comment type="subunit">
    <text evidence="9">Homodimer.</text>
</comment>
<evidence type="ECO:0000256" key="3">
    <source>
        <dbReference type="ARBA" id="ARBA00022448"/>
    </source>
</evidence>
<comment type="similarity">
    <text evidence="2 9">Belongs to the SLC41A transporter family.</text>
</comment>
<dbReference type="STRING" id="1306947.J120_04645"/>
<evidence type="ECO:0000256" key="9">
    <source>
        <dbReference type="RuleBase" id="RU362011"/>
    </source>
</evidence>
<dbReference type="SUPFAM" id="SSF54631">
    <property type="entry name" value="CBS-domain pair"/>
    <property type="match status" value="1"/>
</dbReference>
<dbReference type="GO" id="GO:0015095">
    <property type="term" value="F:magnesium ion transmembrane transporter activity"/>
    <property type="evidence" value="ECO:0007669"/>
    <property type="project" value="UniProtKB-UniRule"/>
</dbReference>
<evidence type="ECO:0000256" key="1">
    <source>
        <dbReference type="ARBA" id="ARBA00004141"/>
    </source>
</evidence>
<evidence type="ECO:0000256" key="8">
    <source>
        <dbReference type="PROSITE-ProRule" id="PRU00703"/>
    </source>
</evidence>
<dbReference type="PANTHER" id="PTHR41394">
    <property type="entry name" value="MAGNESIUM TRANSPORTER MGTE"/>
    <property type="match status" value="1"/>
</dbReference>
<evidence type="ECO:0000256" key="7">
    <source>
        <dbReference type="ARBA" id="ARBA00023136"/>
    </source>
</evidence>
<dbReference type="SMART" id="SM00924">
    <property type="entry name" value="MgtE_N"/>
    <property type="match status" value="1"/>
</dbReference>
<evidence type="ECO:0000256" key="2">
    <source>
        <dbReference type="ARBA" id="ARBA00009749"/>
    </source>
</evidence>
<dbReference type="Pfam" id="PF03448">
    <property type="entry name" value="MgtE_N"/>
    <property type="match status" value="1"/>
</dbReference>
<dbReference type="EMBL" id="ARQD01000004">
    <property type="protein sequence ID" value="KIX84993.1"/>
    <property type="molecule type" value="Genomic_DNA"/>
</dbReference>
<feature type="domain" description="CBS" evidence="10">
    <location>
        <begin position="141"/>
        <end position="203"/>
    </location>
</feature>
<feature type="transmembrane region" description="Helical" evidence="9">
    <location>
        <begin position="395"/>
        <end position="415"/>
    </location>
</feature>
<sequence>MDELSILQELRHNAQELADNSPLGQLLWKNALKVHPADLSSFFEDLDDHLFDAIFPKFPRELKLEIFEHFSDAAKVRALAVMSEQDKIEALNRLPSDELTDLFDSFSDEELKANLHLLHRKSRENLLSLMKFSPESAGGIMNTDVITLVEDFTVEKSIHLLQRLRPRKDIYQQIYVTDRSQRLVGHINLEDLVLEAPQSRIGSFMHANELVASTDQDREQIAQEMRHYGLMSVPVVSEQNHFLGIISSETLVDVLVEEASEDVQKMSALAPMKQGYFDIPFYRLFYERSYILIGLLLAQSFTTTIMRSYEATLRLGSLLFFTNMLISTGGNTSNQTSALVIQGLATGDLRSANVRRFIKREILMGLALSCVLGVAAFARAYFFTRAFTESITISLALSAIVVIAVTLGSSIPLLLRRFNIDPAFSAGPFLATLMDILGVLIYCAICRLIFGA</sequence>
<feature type="transmembrane region" description="Helical" evidence="9">
    <location>
        <begin position="427"/>
        <end position="450"/>
    </location>
</feature>
<keyword evidence="3 9" id="KW-0813">Transport</keyword>
<name>A0A0D2JKS2_9BACT</name>